<proteinExistence type="predicted"/>
<sequence length="119" mass="13343">FYHQGQLRFEASVNEHNVGYLLGRTVPQVKPTCEEDESLWHQRCSHVNLDDLRSVVKKGLVSGLVLRSKRKPDPICEPCLAGKLNHHSIPCFASRKHTPITLVHTNLKGPLPVPTPEGH</sequence>
<evidence type="ECO:0000313" key="2">
    <source>
        <dbReference type="EMBL" id="OSD02442.1"/>
    </source>
</evidence>
<feature type="non-terminal residue" evidence="2">
    <location>
        <position position="119"/>
    </location>
</feature>
<reference evidence="2 3" key="1">
    <citation type="journal article" date="2015" name="Biotechnol. Biofuels">
        <title>Enhanced degradation of softwood versus hardwood by the white-rot fungus Pycnoporus coccineus.</title>
        <authorList>
            <person name="Couturier M."/>
            <person name="Navarro D."/>
            <person name="Chevret D."/>
            <person name="Henrissat B."/>
            <person name="Piumi F."/>
            <person name="Ruiz-Duenas F.J."/>
            <person name="Martinez A.T."/>
            <person name="Grigoriev I.V."/>
            <person name="Riley R."/>
            <person name="Lipzen A."/>
            <person name="Berrin J.G."/>
            <person name="Master E.R."/>
            <person name="Rosso M.N."/>
        </authorList>
    </citation>
    <scope>NUCLEOTIDE SEQUENCE [LARGE SCALE GENOMIC DNA]</scope>
    <source>
        <strain evidence="2 3">BRFM310</strain>
    </source>
</reference>
<dbReference type="AlphaFoldDB" id="A0A1Y2IR67"/>
<feature type="domain" description="GAG-pre-integrase" evidence="1">
    <location>
        <begin position="34"/>
        <end position="83"/>
    </location>
</feature>
<feature type="non-terminal residue" evidence="2">
    <location>
        <position position="1"/>
    </location>
</feature>
<protein>
    <recommendedName>
        <fullName evidence="1">GAG-pre-integrase domain-containing protein</fullName>
    </recommendedName>
</protein>
<name>A0A1Y2IR67_TRAC3</name>
<dbReference type="EMBL" id="KZ084105">
    <property type="protein sequence ID" value="OSD02442.1"/>
    <property type="molecule type" value="Genomic_DNA"/>
</dbReference>
<dbReference type="Pfam" id="PF13976">
    <property type="entry name" value="gag_pre-integrs"/>
    <property type="match status" value="1"/>
</dbReference>
<evidence type="ECO:0000313" key="3">
    <source>
        <dbReference type="Proteomes" id="UP000193067"/>
    </source>
</evidence>
<evidence type="ECO:0000259" key="1">
    <source>
        <dbReference type="Pfam" id="PF13976"/>
    </source>
</evidence>
<dbReference type="OrthoDB" id="2731005at2759"/>
<organism evidence="2 3">
    <name type="scientific">Trametes coccinea (strain BRFM310)</name>
    <name type="common">Pycnoporus coccineus</name>
    <dbReference type="NCBI Taxonomy" id="1353009"/>
    <lineage>
        <taxon>Eukaryota</taxon>
        <taxon>Fungi</taxon>
        <taxon>Dikarya</taxon>
        <taxon>Basidiomycota</taxon>
        <taxon>Agaricomycotina</taxon>
        <taxon>Agaricomycetes</taxon>
        <taxon>Polyporales</taxon>
        <taxon>Polyporaceae</taxon>
        <taxon>Trametes</taxon>
    </lineage>
</organism>
<dbReference type="STRING" id="1353009.A0A1Y2IR67"/>
<dbReference type="InterPro" id="IPR025724">
    <property type="entry name" value="GAG-pre-integrase_dom"/>
</dbReference>
<gene>
    <name evidence="2" type="ORF">PYCCODRAFT_1335948</name>
</gene>
<accession>A0A1Y2IR67</accession>
<keyword evidence="3" id="KW-1185">Reference proteome</keyword>
<dbReference type="Proteomes" id="UP000193067">
    <property type="component" value="Unassembled WGS sequence"/>
</dbReference>